<dbReference type="EMBL" id="KZ819756">
    <property type="protein sequence ID" value="PWN52833.1"/>
    <property type="molecule type" value="Genomic_DNA"/>
</dbReference>
<protein>
    <submittedName>
        <fullName evidence="1">Uncharacterized protein</fullName>
    </submittedName>
</protein>
<organism evidence="1 2">
    <name type="scientific">Violaceomyces palustris</name>
    <dbReference type="NCBI Taxonomy" id="1673888"/>
    <lineage>
        <taxon>Eukaryota</taxon>
        <taxon>Fungi</taxon>
        <taxon>Dikarya</taxon>
        <taxon>Basidiomycota</taxon>
        <taxon>Ustilaginomycotina</taxon>
        <taxon>Ustilaginomycetes</taxon>
        <taxon>Violaceomycetales</taxon>
        <taxon>Violaceomycetaceae</taxon>
        <taxon>Violaceomyces</taxon>
    </lineage>
</organism>
<gene>
    <name evidence="1" type="ORF">IE53DRAFT_384724</name>
</gene>
<dbReference type="Proteomes" id="UP000245626">
    <property type="component" value="Unassembled WGS sequence"/>
</dbReference>
<name>A0ACD0P406_9BASI</name>
<evidence type="ECO:0000313" key="2">
    <source>
        <dbReference type="Proteomes" id="UP000245626"/>
    </source>
</evidence>
<reference evidence="1 2" key="1">
    <citation type="journal article" date="2018" name="Mol. Biol. Evol.">
        <title>Broad Genomic Sampling Reveals a Smut Pathogenic Ancestry of the Fungal Clade Ustilaginomycotina.</title>
        <authorList>
            <person name="Kijpornyongpan T."/>
            <person name="Mondo S.J."/>
            <person name="Barry K."/>
            <person name="Sandor L."/>
            <person name="Lee J."/>
            <person name="Lipzen A."/>
            <person name="Pangilinan J."/>
            <person name="LaButti K."/>
            <person name="Hainaut M."/>
            <person name="Henrissat B."/>
            <person name="Grigoriev I.V."/>
            <person name="Spatafora J.W."/>
            <person name="Aime M.C."/>
        </authorList>
    </citation>
    <scope>NUCLEOTIDE SEQUENCE [LARGE SCALE GENOMIC DNA]</scope>
    <source>
        <strain evidence="1 2">SA 807</strain>
    </source>
</reference>
<proteinExistence type="predicted"/>
<sequence>MGKFDARKRKRKERKGTERKDLKRQARKIWRVLWDLDLAREIKTCSWIRTRIVFLPTNERIVQMEQYQAPFIVCSSESVDLWVHQVLWTVLVAGWLACGNAASSHFLMKPTQSEHAKAALILLPLRLRGPRRCEGRWGKMKKEERKKK</sequence>
<evidence type="ECO:0000313" key="1">
    <source>
        <dbReference type="EMBL" id="PWN52833.1"/>
    </source>
</evidence>
<keyword evidence="2" id="KW-1185">Reference proteome</keyword>
<accession>A0ACD0P406</accession>